<protein>
    <submittedName>
        <fullName evidence="2">SOS-response transcriptional repressor, LexA</fullName>
    </submittedName>
</protein>
<dbReference type="InterPro" id="IPR006199">
    <property type="entry name" value="LexA_DNA-bd_dom"/>
</dbReference>
<sequence length="72" mass="8091">MHRVDHLTDTQERVLRCIRQSIADRGEAPTVAEIGAAVGMRSRASVHYQLVELETKRAIVREPGRSRGIRLA</sequence>
<geneLocation type="plasmid" evidence="2 3">
    <name>pSCO1</name>
</geneLocation>
<evidence type="ECO:0000259" key="1">
    <source>
        <dbReference type="Pfam" id="PF01726"/>
    </source>
</evidence>
<evidence type="ECO:0000313" key="3">
    <source>
        <dbReference type="Proteomes" id="UP000015423"/>
    </source>
</evidence>
<evidence type="ECO:0000313" key="2">
    <source>
        <dbReference type="EMBL" id="AGS73921.1"/>
    </source>
</evidence>
<dbReference type="InterPro" id="IPR036390">
    <property type="entry name" value="WH_DNA-bd_sf"/>
</dbReference>
<dbReference type="GO" id="GO:0006508">
    <property type="term" value="P:proteolysis"/>
    <property type="evidence" value="ECO:0007669"/>
    <property type="project" value="InterPro"/>
</dbReference>
<keyword evidence="3" id="KW-1185">Reference proteome</keyword>
<dbReference type="EMBL" id="CP006260">
    <property type="protein sequence ID" value="AGS73921.1"/>
    <property type="molecule type" value="Genomic_DNA"/>
</dbReference>
<organism evidence="2 3">
    <name type="scientific">Streptomyces collinus (strain DSM 40733 / Tue 365)</name>
    <dbReference type="NCBI Taxonomy" id="1214242"/>
    <lineage>
        <taxon>Bacteria</taxon>
        <taxon>Bacillati</taxon>
        <taxon>Actinomycetota</taxon>
        <taxon>Actinomycetes</taxon>
        <taxon>Kitasatosporales</taxon>
        <taxon>Streptomycetaceae</taxon>
        <taxon>Streptomyces</taxon>
    </lineage>
</organism>
<name>S5V8Q1_STRC3</name>
<dbReference type="Pfam" id="PF01726">
    <property type="entry name" value="LexA_DNA_bind"/>
    <property type="match status" value="1"/>
</dbReference>
<dbReference type="AlphaFoldDB" id="S5V8Q1"/>
<dbReference type="eggNOG" id="COG1974">
    <property type="taxonomic scope" value="Bacteria"/>
</dbReference>
<dbReference type="Proteomes" id="UP000015423">
    <property type="component" value="Plasmid pSCO1"/>
</dbReference>
<dbReference type="HOGENOM" id="CLU_066192_57_1_11"/>
<reference evidence="2 3" key="1">
    <citation type="submission" date="2012-10" db="EMBL/GenBank/DDBJ databases">
        <title>The complete genome sequence of Streptomyces collinus Tu 365.</title>
        <authorList>
            <person name="Ruckert C."/>
            <person name="Szczepanowski R."/>
            <person name="Goesmann A."/>
            <person name="Pross E.K."/>
            <person name="Musiol E.M."/>
            <person name="Blin K."/>
            <person name="Wohlleben W."/>
            <person name="Puhler A."/>
            <person name="Weber T."/>
            <person name="Kalinowski J."/>
        </authorList>
    </citation>
    <scope>NUCLEOTIDE SEQUENCE [LARGE SCALE GENOMIC DNA]</scope>
    <source>
        <strain evidence="3">DSM 40733 / Tue 365</strain>
        <plasmid evidence="2 3">pSCO1</plasmid>
    </source>
</reference>
<keyword evidence="2" id="KW-0614">Plasmid</keyword>
<dbReference type="Gene3D" id="1.10.10.10">
    <property type="entry name" value="Winged helix-like DNA-binding domain superfamily/Winged helix DNA-binding domain"/>
    <property type="match status" value="1"/>
</dbReference>
<feature type="domain" description="LexA repressor DNA-binding" evidence="1">
    <location>
        <begin position="6"/>
        <end position="68"/>
    </location>
</feature>
<accession>S5V8Q1</accession>
<gene>
    <name evidence="2" type="ORF">B446_35813</name>
</gene>
<proteinExistence type="predicted"/>
<dbReference type="KEGG" id="sci:B446_35813"/>
<dbReference type="PATRIC" id="fig|1214242.5.peg.7302"/>
<dbReference type="GO" id="GO:0004252">
    <property type="term" value="F:serine-type endopeptidase activity"/>
    <property type="evidence" value="ECO:0007669"/>
    <property type="project" value="InterPro"/>
</dbReference>
<dbReference type="InterPro" id="IPR036388">
    <property type="entry name" value="WH-like_DNA-bd_sf"/>
</dbReference>
<dbReference type="SUPFAM" id="SSF46785">
    <property type="entry name" value="Winged helix' DNA-binding domain"/>
    <property type="match status" value="1"/>
</dbReference>
<dbReference type="RefSeq" id="WP_020945101.1">
    <property type="nucleotide sequence ID" value="NC_022001.1"/>
</dbReference>